<gene>
    <name evidence="1" type="ORF">UFOPK3522_01643</name>
</gene>
<evidence type="ECO:0000313" key="1">
    <source>
        <dbReference type="EMBL" id="CAB4347308.1"/>
    </source>
</evidence>
<sequence>MQYSVSPRVFFQMCGGKNSEKRSTRMPTFLAAQKCPSS</sequence>
<protein>
    <submittedName>
        <fullName evidence="1">Unannotated protein</fullName>
    </submittedName>
</protein>
<reference evidence="1" key="1">
    <citation type="submission" date="2020-05" db="EMBL/GenBank/DDBJ databases">
        <authorList>
            <person name="Chiriac C."/>
            <person name="Salcher M."/>
            <person name="Ghai R."/>
            <person name="Kavagutti S V."/>
        </authorList>
    </citation>
    <scope>NUCLEOTIDE SEQUENCE</scope>
</reference>
<accession>A0A6J6A0J2</accession>
<dbReference type="EMBL" id="CAESAO010000208">
    <property type="protein sequence ID" value="CAB4347308.1"/>
    <property type="molecule type" value="Genomic_DNA"/>
</dbReference>
<dbReference type="AlphaFoldDB" id="A0A6J6A0J2"/>
<proteinExistence type="predicted"/>
<name>A0A6J6A0J2_9ZZZZ</name>
<organism evidence="1">
    <name type="scientific">freshwater metagenome</name>
    <dbReference type="NCBI Taxonomy" id="449393"/>
    <lineage>
        <taxon>unclassified sequences</taxon>
        <taxon>metagenomes</taxon>
        <taxon>ecological metagenomes</taxon>
    </lineage>
</organism>